<dbReference type="Pfam" id="PF00144">
    <property type="entry name" value="Beta-lactamase"/>
    <property type="match status" value="1"/>
</dbReference>
<organism evidence="3 4">
    <name type="scientific">Sphingomonas gei</name>
    <dbReference type="NCBI Taxonomy" id="1395960"/>
    <lineage>
        <taxon>Bacteria</taxon>
        <taxon>Pseudomonadati</taxon>
        <taxon>Pseudomonadota</taxon>
        <taxon>Alphaproteobacteria</taxon>
        <taxon>Sphingomonadales</taxon>
        <taxon>Sphingomonadaceae</taxon>
        <taxon>Sphingomonas</taxon>
    </lineage>
</organism>
<dbReference type="RefSeq" id="WP_135963671.1">
    <property type="nucleotide sequence ID" value="NZ_SRXT01000004.1"/>
</dbReference>
<dbReference type="InterPro" id="IPR050491">
    <property type="entry name" value="AmpC-like"/>
</dbReference>
<dbReference type="InterPro" id="IPR001466">
    <property type="entry name" value="Beta-lactam-related"/>
</dbReference>
<dbReference type="EMBL" id="SRXT01000004">
    <property type="protein sequence ID" value="TGX53160.1"/>
    <property type="molecule type" value="Genomic_DNA"/>
</dbReference>
<keyword evidence="4" id="KW-1185">Reference proteome</keyword>
<dbReference type="Proteomes" id="UP000306147">
    <property type="component" value="Unassembled WGS sequence"/>
</dbReference>
<keyword evidence="1" id="KW-0732">Signal</keyword>
<accession>A0A4S1XCM2</accession>
<comment type="caution">
    <text evidence="3">The sequence shown here is derived from an EMBL/GenBank/DDBJ whole genome shotgun (WGS) entry which is preliminary data.</text>
</comment>
<reference evidence="3 4" key="1">
    <citation type="submission" date="2019-04" db="EMBL/GenBank/DDBJ databases">
        <title>Sphingomonas psychrotolerans sp. nov., isolated from soil in the Tianshan Mountains, Xinjiang, China.</title>
        <authorList>
            <person name="Luo Y."/>
            <person name="Sheng H."/>
        </authorList>
    </citation>
    <scope>NUCLEOTIDE SEQUENCE [LARGE SCALE GENOMIC DNA]</scope>
    <source>
        <strain evidence="3 4">ZFGT-11</strain>
    </source>
</reference>
<dbReference type="AlphaFoldDB" id="A0A4S1XCM2"/>
<dbReference type="InterPro" id="IPR012338">
    <property type="entry name" value="Beta-lactam/transpept-like"/>
</dbReference>
<evidence type="ECO:0000259" key="2">
    <source>
        <dbReference type="Pfam" id="PF00144"/>
    </source>
</evidence>
<dbReference type="GO" id="GO:0016787">
    <property type="term" value="F:hydrolase activity"/>
    <property type="evidence" value="ECO:0007669"/>
    <property type="project" value="UniProtKB-KW"/>
</dbReference>
<name>A0A4S1XCM2_9SPHN</name>
<dbReference type="PANTHER" id="PTHR46825:SF15">
    <property type="entry name" value="BETA-LACTAMASE-RELATED DOMAIN-CONTAINING PROTEIN"/>
    <property type="match status" value="1"/>
</dbReference>
<evidence type="ECO:0000313" key="4">
    <source>
        <dbReference type="Proteomes" id="UP000306147"/>
    </source>
</evidence>
<evidence type="ECO:0000313" key="3">
    <source>
        <dbReference type="EMBL" id="TGX53160.1"/>
    </source>
</evidence>
<keyword evidence="3" id="KW-0378">Hydrolase</keyword>
<sequence>MKLLIALALTCAPVAAYAQTVAADTPGKTASGVQYVQPKDWTASKQGAATVFASPENDLRIVVVDVGAATDGKDAAAKAWTVFRTGSAPAPRLATAAPPGDGWDERLSIAYETPPTERATRSALALRNGTAWTVLIVDGAAGTAAKRSAAVSVVQQGLRPAGYQQESFAGKTAHELTPARVQLIRDFVEKSRQALEVPGIGFALIDNGKVLWQGGFGVRALGSPEKVDENTKFMIASNTKGMTTLLLSVLADEGKLRWDQKVVDLYPEFRLGNDEVTQSVLVKHLVCACTGLPRKDYGFILADRGAPASATFTQLAATMPTSKFGDLFQYNNQMASAAGYVAGHILYPKTEFGAAYDRAMEEKIFKPLGMKDSTFDYAKGMAGNWASPHGLDIDGRVTRMTNDFNYAPYPYRPAGAAFSTTADMVHYVQLELAKGLLPNGKRMVSEANILERRKKGVQVGPDAWYGMGLFQRYDSGVQIVTHGGTLLGYHSNWYVLPESGVGVVILTNSDPAAQMLDPVLRRVLEVLYDGQPEAERDVAAAAARVKAQAQARRSRLTYPGDPAVLGNLAGHYSDPSVGQITVSEKGGEKWIKAGFVEGPIATRKNADGTVSIISVGPGNIGIDALVGKAGDKRTLMINDGQQNEYVYVEDGQ</sequence>
<dbReference type="SUPFAM" id="SSF56601">
    <property type="entry name" value="beta-lactamase/transpeptidase-like"/>
    <property type="match status" value="1"/>
</dbReference>
<feature type="domain" description="Beta-lactamase-related" evidence="2">
    <location>
        <begin position="187"/>
        <end position="523"/>
    </location>
</feature>
<feature type="signal peptide" evidence="1">
    <location>
        <begin position="1"/>
        <end position="18"/>
    </location>
</feature>
<gene>
    <name evidence="3" type="ORF">E5A73_09835</name>
</gene>
<proteinExistence type="predicted"/>
<evidence type="ECO:0000256" key="1">
    <source>
        <dbReference type="SAM" id="SignalP"/>
    </source>
</evidence>
<protein>
    <submittedName>
        <fullName evidence="3">Class A beta-lactamase-related serine hydrolase</fullName>
    </submittedName>
</protein>
<dbReference type="OrthoDB" id="5377981at2"/>
<feature type="chain" id="PRO_5020573394" evidence="1">
    <location>
        <begin position="19"/>
        <end position="652"/>
    </location>
</feature>
<dbReference type="Gene3D" id="3.40.710.10">
    <property type="entry name" value="DD-peptidase/beta-lactamase superfamily"/>
    <property type="match status" value="1"/>
</dbReference>
<dbReference type="PANTHER" id="PTHR46825">
    <property type="entry name" value="D-ALANYL-D-ALANINE-CARBOXYPEPTIDASE/ENDOPEPTIDASE AMPH"/>
    <property type="match status" value="1"/>
</dbReference>